<keyword evidence="1" id="KW-0472">Membrane</keyword>
<feature type="non-terminal residue" evidence="2">
    <location>
        <position position="1"/>
    </location>
</feature>
<keyword evidence="1" id="KW-1133">Transmembrane helix</keyword>
<feature type="transmembrane region" description="Helical" evidence="1">
    <location>
        <begin position="54"/>
        <end position="74"/>
    </location>
</feature>
<dbReference type="AlphaFoldDB" id="A0A0H5QZQ2"/>
<evidence type="ECO:0000256" key="1">
    <source>
        <dbReference type="SAM" id="Phobius"/>
    </source>
</evidence>
<dbReference type="EMBL" id="HACM01000612">
    <property type="protein sequence ID" value="CRZ01054.1"/>
    <property type="molecule type" value="Transcribed_RNA"/>
</dbReference>
<keyword evidence="1" id="KW-0812">Transmembrane</keyword>
<protein>
    <submittedName>
        <fullName evidence="2">Uncharacterized protein</fullName>
    </submittedName>
</protein>
<reference evidence="2" key="1">
    <citation type="submission" date="2015-04" db="EMBL/GenBank/DDBJ databases">
        <title>The genome sequence of the plant pathogenic Rhizarian Plasmodiophora brassicae reveals insights in its biotrophic life cycle and the origin of chitin synthesis.</title>
        <authorList>
            <person name="Schwelm A."/>
            <person name="Fogelqvist J."/>
            <person name="Knaust A."/>
            <person name="Julke S."/>
            <person name="Lilja T."/>
            <person name="Dhandapani V."/>
            <person name="Bonilla-Rosso G."/>
            <person name="Karlsson M."/>
            <person name="Shevchenko A."/>
            <person name="Choi S.R."/>
            <person name="Kim H.G."/>
            <person name="Park J.Y."/>
            <person name="Lim Y.P."/>
            <person name="Ludwig-Muller J."/>
            <person name="Dixelius C."/>
        </authorList>
    </citation>
    <scope>NUCLEOTIDE SEQUENCE</scope>
    <source>
        <tissue evidence="2">Potato root galls</tissue>
    </source>
</reference>
<sequence length="174" mass="19843">KKEPFFVSSLSNLKSFSLYFCPTLLGFLKKTGFLRVLEKNWIFSSGMQILVKDIIWVVFFLVQNLIFFALQFGISSEEQPCLLLLITVVMMSSILADRFVLQIWVSCCLWVMLMFTVLLGRGHALVARLLSKTGQRIHLLKFFLMNAYLRSSDDCPVAEKGVQQLVFLSAGLQC</sequence>
<organism evidence="2">
    <name type="scientific">Spongospora subterranea</name>
    <dbReference type="NCBI Taxonomy" id="70186"/>
    <lineage>
        <taxon>Eukaryota</taxon>
        <taxon>Sar</taxon>
        <taxon>Rhizaria</taxon>
        <taxon>Endomyxa</taxon>
        <taxon>Phytomyxea</taxon>
        <taxon>Plasmodiophorida</taxon>
        <taxon>Plasmodiophoridae</taxon>
        <taxon>Spongospora</taxon>
    </lineage>
</organism>
<accession>A0A0H5QZQ2</accession>
<evidence type="ECO:0000313" key="2">
    <source>
        <dbReference type="EMBL" id="CRZ01054.1"/>
    </source>
</evidence>
<feature type="transmembrane region" description="Helical" evidence="1">
    <location>
        <begin position="102"/>
        <end position="120"/>
    </location>
</feature>
<proteinExistence type="predicted"/>
<name>A0A0H5QZQ2_9EUKA</name>